<dbReference type="GO" id="GO:0035556">
    <property type="term" value="P:intracellular signal transduction"/>
    <property type="evidence" value="ECO:0007669"/>
    <property type="project" value="InterPro"/>
</dbReference>
<dbReference type="GO" id="GO:0001653">
    <property type="term" value="F:peptide receptor activity"/>
    <property type="evidence" value="ECO:0007669"/>
    <property type="project" value="TreeGrafter"/>
</dbReference>
<keyword evidence="5" id="KW-0547">Nucleotide-binding</keyword>
<keyword evidence="10 12" id="KW-0456">Lyase</keyword>
<dbReference type="InterPro" id="IPR018297">
    <property type="entry name" value="A/G_cyclase_CS"/>
</dbReference>
<dbReference type="GO" id="GO:0005886">
    <property type="term" value="C:plasma membrane"/>
    <property type="evidence" value="ECO:0007669"/>
    <property type="project" value="TreeGrafter"/>
</dbReference>
<evidence type="ECO:0000256" key="4">
    <source>
        <dbReference type="ARBA" id="ARBA00022729"/>
    </source>
</evidence>
<dbReference type="GO" id="GO:0007168">
    <property type="term" value="P:receptor guanylyl cyclase signaling pathway"/>
    <property type="evidence" value="ECO:0007669"/>
    <property type="project" value="TreeGrafter"/>
</dbReference>
<dbReference type="RefSeq" id="XP_022105491.1">
    <property type="nucleotide sequence ID" value="XM_022249799.1"/>
</dbReference>
<evidence type="ECO:0000256" key="15">
    <source>
        <dbReference type="SAM" id="Phobius"/>
    </source>
</evidence>
<keyword evidence="11 13" id="KW-0141">cGMP biosynthesis</keyword>
<keyword evidence="4 16" id="KW-0732">Signal</keyword>
<dbReference type="SUPFAM" id="SSF55073">
    <property type="entry name" value="Nucleotide cyclase"/>
    <property type="match status" value="1"/>
</dbReference>
<dbReference type="GO" id="GO:0005524">
    <property type="term" value="F:ATP binding"/>
    <property type="evidence" value="ECO:0007669"/>
    <property type="project" value="InterPro"/>
</dbReference>
<dbReference type="InterPro" id="IPR050401">
    <property type="entry name" value="Cyclic_nucleotide_synthase"/>
</dbReference>
<evidence type="ECO:0000256" key="11">
    <source>
        <dbReference type="ARBA" id="ARBA00023293"/>
    </source>
</evidence>
<dbReference type="SMART" id="SM00044">
    <property type="entry name" value="CYCc"/>
    <property type="match status" value="1"/>
</dbReference>
<dbReference type="SUPFAM" id="SSF56112">
    <property type="entry name" value="Protein kinase-like (PK-like)"/>
    <property type="match status" value="1"/>
</dbReference>
<protein>
    <recommendedName>
        <fullName evidence="2 13">Guanylate cyclase</fullName>
        <ecNumber evidence="2 13">4.6.1.2</ecNumber>
    </recommendedName>
</protein>
<comment type="similarity">
    <text evidence="12">Belongs to the adenylyl cyclase class-4/guanylyl cyclase family.</text>
</comment>
<evidence type="ECO:0000256" key="2">
    <source>
        <dbReference type="ARBA" id="ARBA00012202"/>
    </source>
</evidence>
<dbReference type="EC" id="4.6.1.2" evidence="2 13"/>
<evidence type="ECO:0000256" key="9">
    <source>
        <dbReference type="ARBA" id="ARBA00023180"/>
    </source>
</evidence>
<keyword evidence="7 15" id="KW-0472">Membrane</keyword>
<proteinExistence type="inferred from homology"/>
<sequence length="902" mass="100429">MVPPERGSLLISLLILVSFSRVRAWHELDNSPFHCWPLINPDEKNYLHDCHGLTMAWLADPPLEVRSADNFVVNFTIQVADSFFDWAVRNDTSYAVEYKPVFHPDLKLKTGSEARRWCESTRCPDKSNADQYNCCFHHVNVHSCPQDKLGTGICGPWVPPDGDIFTHTESQVDSLNHTDWSTAVALVPVGVTSIIAHIRIGNLQAALHHTLTVKRRSDCGNNECEGDEGEDCSTCPADCNRCPLPQGAVAAIACTCVFIMAVFCVVIGYFYWRQEKMLWDESWIVNYDDIKPDTGMRGFTGSVISVRTDNEASSIGGLAAAAHSKQLFAQTGILNGQTVAIKIINKISFALDKRIRKEVKQVRDIHHVNLCKFMGGCIEVPHVAIATEYCPKGSLTDVLLNDDVPLNWSFRFSFCSDIARGMNHLHSNRIYHGRLKSSNCVVDDRWVVKISDYGLREYRKTEGVQPGENETYAALVARVYLPPEILEFPNSAVTPAVDVYSFAVILVEIATRNEPCESQDLDKIDGRWRPVLPDLNSSDVMPDDERCPCPDEYKKLIERCWQSNPTLRPAFSQIKSTLHSINPSKLSPVDMMMQLMEKYSKHLETLVAERTQDLELEKQKTDRLLYSMLPKPVADDLRQGIPSKAEAFESCTIFFSDIVGFTSLSSGSSPYEVVALLNKLYVTFDSIIDAYDVYKVETIGDAYMVVSGIPKRNGLVHAGEIASMALDLVQVCETFVIPHRQNLKLRIRAGIHSGPVVAGVVGLKMPRYCLFGDTVNTASRMESTGEALKIQASEACVKILDVLGGYDTVMRGEMPVKGKGIMITYWVEGKHDNPTTDSTQTLLTATNVVLNGEPDKPAGSPREQLSVSDFDEETGNRKVSLPGSIEDREVNEKSCLINESQV</sequence>
<dbReference type="InterPro" id="IPR011645">
    <property type="entry name" value="HNOB_dom_associated"/>
</dbReference>
<reference evidence="20" key="1">
    <citation type="submission" date="2025-08" db="UniProtKB">
        <authorList>
            <consortium name="RefSeq"/>
        </authorList>
    </citation>
    <scope>IDENTIFICATION</scope>
</reference>
<dbReference type="GeneID" id="110987241"/>
<dbReference type="Pfam" id="PF00211">
    <property type="entry name" value="Guanylate_cyc"/>
    <property type="match status" value="1"/>
</dbReference>
<keyword evidence="19" id="KW-1185">Reference proteome</keyword>
<dbReference type="PROSITE" id="PS50125">
    <property type="entry name" value="GUANYLATE_CYCLASE_2"/>
    <property type="match status" value="1"/>
</dbReference>
<dbReference type="OrthoDB" id="302535at2759"/>
<dbReference type="Gene3D" id="1.10.510.10">
    <property type="entry name" value="Transferase(Phosphotransferase) domain 1"/>
    <property type="match status" value="1"/>
</dbReference>
<dbReference type="Pfam" id="PF07701">
    <property type="entry name" value="HNOBA"/>
    <property type="match status" value="1"/>
</dbReference>
<dbReference type="InterPro" id="IPR001054">
    <property type="entry name" value="A/G_cyclase"/>
</dbReference>
<dbReference type="CDD" id="cd07302">
    <property type="entry name" value="CHD"/>
    <property type="match status" value="1"/>
</dbReference>
<keyword evidence="3 15" id="KW-0812">Transmembrane</keyword>
<dbReference type="InterPro" id="IPR001245">
    <property type="entry name" value="Ser-Thr/Tyr_kinase_cat_dom"/>
</dbReference>
<evidence type="ECO:0000256" key="8">
    <source>
        <dbReference type="ARBA" id="ARBA00023170"/>
    </source>
</evidence>
<keyword evidence="9" id="KW-0325">Glycoprotein</keyword>
<feature type="chain" id="PRO_5034918027" description="Guanylate cyclase" evidence="16">
    <location>
        <begin position="25"/>
        <end position="902"/>
    </location>
</feature>
<dbReference type="PROSITE" id="PS50011">
    <property type="entry name" value="PROTEIN_KINASE_DOM"/>
    <property type="match status" value="1"/>
</dbReference>
<dbReference type="Proteomes" id="UP000694845">
    <property type="component" value="Unplaced"/>
</dbReference>
<dbReference type="InterPro" id="IPR011009">
    <property type="entry name" value="Kinase-like_dom_sf"/>
</dbReference>
<evidence type="ECO:0000256" key="1">
    <source>
        <dbReference type="ARBA" id="ARBA00004479"/>
    </source>
</evidence>
<accession>A0A8B7ZPZ8</accession>
<dbReference type="PANTHER" id="PTHR11920:SF507">
    <property type="entry name" value="GUANYLATE CYCLASE"/>
    <property type="match status" value="1"/>
</dbReference>
<feature type="signal peptide" evidence="16">
    <location>
        <begin position="1"/>
        <end position="24"/>
    </location>
</feature>
<feature type="domain" description="Guanylate cyclase" evidence="18">
    <location>
        <begin position="652"/>
        <end position="782"/>
    </location>
</feature>
<evidence type="ECO:0000256" key="3">
    <source>
        <dbReference type="ARBA" id="ARBA00022692"/>
    </source>
</evidence>
<dbReference type="GO" id="GO:0004383">
    <property type="term" value="F:guanylate cyclase activity"/>
    <property type="evidence" value="ECO:0007669"/>
    <property type="project" value="UniProtKB-EC"/>
</dbReference>
<feature type="domain" description="Protein kinase" evidence="17">
    <location>
        <begin position="289"/>
        <end position="582"/>
    </location>
</feature>
<dbReference type="InterPro" id="IPR029787">
    <property type="entry name" value="Nucleotide_cyclase"/>
</dbReference>
<dbReference type="PANTHER" id="PTHR11920">
    <property type="entry name" value="GUANYLYL CYCLASE"/>
    <property type="match status" value="1"/>
</dbReference>
<evidence type="ECO:0000256" key="10">
    <source>
        <dbReference type="ARBA" id="ARBA00023239"/>
    </source>
</evidence>
<evidence type="ECO:0000313" key="20">
    <source>
        <dbReference type="RefSeq" id="XP_022105491.1"/>
    </source>
</evidence>
<organism evidence="19 20">
    <name type="scientific">Acanthaster planci</name>
    <name type="common">Crown-of-thorns starfish</name>
    <dbReference type="NCBI Taxonomy" id="133434"/>
    <lineage>
        <taxon>Eukaryota</taxon>
        <taxon>Metazoa</taxon>
        <taxon>Echinodermata</taxon>
        <taxon>Eleutherozoa</taxon>
        <taxon>Asterozoa</taxon>
        <taxon>Asteroidea</taxon>
        <taxon>Valvatacea</taxon>
        <taxon>Valvatida</taxon>
        <taxon>Acanthasteridae</taxon>
        <taxon>Acanthaster</taxon>
    </lineage>
</organism>
<evidence type="ECO:0000259" key="17">
    <source>
        <dbReference type="PROSITE" id="PS50011"/>
    </source>
</evidence>
<evidence type="ECO:0000259" key="18">
    <source>
        <dbReference type="PROSITE" id="PS50125"/>
    </source>
</evidence>
<dbReference type="KEGG" id="aplc:110987241"/>
<dbReference type="GO" id="GO:0004016">
    <property type="term" value="F:adenylate cyclase activity"/>
    <property type="evidence" value="ECO:0007669"/>
    <property type="project" value="TreeGrafter"/>
</dbReference>
<keyword evidence="6 15" id="KW-1133">Transmembrane helix</keyword>
<dbReference type="GO" id="GO:0004672">
    <property type="term" value="F:protein kinase activity"/>
    <property type="evidence" value="ECO:0007669"/>
    <property type="project" value="InterPro"/>
</dbReference>
<gene>
    <name evidence="20" type="primary">LOC110987241</name>
</gene>
<feature type="region of interest" description="Disordered" evidence="14">
    <location>
        <begin position="852"/>
        <end position="885"/>
    </location>
</feature>
<keyword evidence="8" id="KW-0675">Receptor</keyword>
<evidence type="ECO:0000256" key="5">
    <source>
        <dbReference type="ARBA" id="ARBA00022741"/>
    </source>
</evidence>
<dbReference type="PROSITE" id="PS00452">
    <property type="entry name" value="GUANYLATE_CYCLASE_1"/>
    <property type="match status" value="1"/>
</dbReference>
<evidence type="ECO:0000256" key="12">
    <source>
        <dbReference type="RuleBase" id="RU000405"/>
    </source>
</evidence>
<evidence type="ECO:0000313" key="19">
    <source>
        <dbReference type="Proteomes" id="UP000694845"/>
    </source>
</evidence>
<dbReference type="Gene3D" id="3.30.70.1230">
    <property type="entry name" value="Nucleotide cyclase"/>
    <property type="match status" value="1"/>
</dbReference>
<dbReference type="AlphaFoldDB" id="A0A8B7ZPZ8"/>
<comment type="subcellular location">
    <subcellularLocation>
        <location evidence="1">Membrane</location>
        <topology evidence="1">Single-pass type I membrane protein</topology>
    </subcellularLocation>
</comment>
<feature type="transmembrane region" description="Helical" evidence="15">
    <location>
        <begin position="248"/>
        <end position="272"/>
    </location>
</feature>
<dbReference type="InterPro" id="IPR000719">
    <property type="entry name" value="Prot_kinase_dom"/>
</dbReference>
<evidence type="ECO:0000256" key="13">
    <source>
        <dbReference type="RuleBase" id="RU003431"/>
    </source>
</evidence>
<dbReference type="FunFam" id="3.30.70.1230:FF:000019">
    <property type="entry name" value="Guanylate cyclase"/>
    <property type="match status" value="1"/>
</dbReference>
<dbReference type="Pfam" id="PF07714">
    <property type="entry name" value="PK_Tyr_Ser-Thr"/>
    <property type="match status" value="1"/>
</dbReference>
<comment type="catalytic activity">
    <reaction evidence="13">
        <text>GTP = 3',5'-cyclic GMP + diphosphate</text>
        <dbReference type="Rhea" id="RHEA:13665"/>
        <dbReference type="ChEBI" id="CHEBI:33019"/>
        <dbReference type="ChEBI" id="CHEBI:37565"/>
        <dbReference type="ChEBI" id="CHEBI:57746"/>
        <dbReference type="EC" id="4.6.1.2"/>
    </reaction>
</comment>
<name>A0A8B7ZPZ8_ACAPL</name>
<evidence type="ECO:0000256" key="7">
    <source>
        <dbReference type="ARBA" id="ARBA00023136"/>
    </source>
</evidence>
<evidence type="ECO:0000256" key="14">
    <source>
        <dbReference type="SAM" id="MobiDB-lite"/>
    </source>
</evidence>
<evidence type="ECO:0000256" key="6">
    <source>
        <dbReference type="ARBA" id="ARBA00022989"/>
    </source>
</evidence>
<evidence type="ECO:0000256" key="16">
    <source>
        <dbReference type="SAM" id="SignalP"/>
    </source>
</evidence>